<keyword evidence="7 12" id="KW-0863">Zinc-finger</keyword>
<comment type="domain">
    <text evidence="12">Contains an N-terminal zinc-binding domain, a central core domain that contains the primase activity, and a C-terminal DnaB-binding domain.</text>
</comment>
<sequence>MAGLIRRSDIDEVRSRTNIADIVGDYVTLKGAGGGSMKGLCPFHEERSPSFHVRPQVGFYHCFGCGEGGDVFTFLMKMDHVSFAEAVERMAARIGFELHYEDGGAAPDHGNRARILSANKAAEDFFIAQLGSPEAEPGRQFLGQRGFDPAAAARFGVGFAPRGGALGRHLKTLGYSDEELITAGLLGKGDRGDVYDRFRGRLIWPIRDVTGQTVGFGARKLLDDDQGPKYLNTPETPVYHKSQVLYGLDLAKRDISKGKQVVVVEGYTDVMACHLAGITTAVATCGTAFGVDHIKVVRRVMGDVDNADVRQTGEVIFTFDPDEAGQKAASRAFAEEQRFAAQTFVAIAPGGLDPCDLRLERGDDAVRHMITTRKPMFEFMIRRVLSGFDLETVEGRVAALRAAAPVVAGIRDRALAIGYVRNLAGWLGMDPDEVQRAVAARSGGTSATRPNDHTERAPQQAPEREAAPSLTALPTDPSTRLERDALMAILQYPGEVGRELVHRAMTVQFGDRTLSVVRDAVAATAAELAAGDFVARVISTVPGPYATLVTQLSVAPIPERPELIAGYCRGVVSSLIDRDLLRITRELLGSLQRIDSAAEPDRFAGVQRELVRVEAERRALRG</sequence>
<dbReference type="InterPro" id="IPR006295">
    <property type="entry name" value="DNA_primase_DnaG"/>
</dbReference>
<dbReference type="Pfam" id="PF13662">
    <property type="entry name" value="Toprim_4"/>
    <property type="match status" value="1"/>
</dbReference>
<dbReference type="PANTHER" id="PTHR30313:SF2">
    <property type="entry name" value="DNA PRIMASE"/>
    <property type="match status" value="1"/>
</dbReference>
<feature type="compositionally biased region" description="Basic and acidic residues" evidence="14">
    <location>
        <begin position="450"/>
        <end position="466"/>
    </location>
</feature>
<proteinExistence type="inferred from homology"/>
<dbReference type="InterPro" id="IPR034151">
    <property type="entry name" value="TOPRIM_DnaG_bac"/>
</dbReference>
<dbReference type="InterPro" id="IPR002694">
    <property type="entry name" value="Znf_CHC2"/>
</dbReference>
<dbReference type="InterPro" id="IPR013264">
    <property type="entry name" value="DNAG_N"/>
</dbReference>
<reference evidence="16 17" key="1">
    <citation type="submission" date="2023-04" db="EMBL/GenBank/DDBJ databases">
        <title>Genome Encyclopedia of Bacteria and Archaea VI: Functional Genomics of Type Strains.</title>
        <authorList>
            <person name="Whitman W."/>
        </authorList>
    </citation>
    <scope>NUCLEOTIDE SEQUENCE [LARGE SCALE GENOMIC DNA]</scope>
    <source>
        <strain evidence="16 17">SG_E_30_P1</strain>
    </source>
</reference>
<dbReference type="InterPro" id="IPR037068">
    <property type="entry name" value="DNA_primase_core_N_sf"/>
</dbReference>
<dbReference type="PROSITE" id="PS50880">
    <property type="entry name" value="TOPRIM"/>
    <property type="match status" value="1"/>
</dbReference>
<dbReference type="CDD" id="cd03364">
    <property type="entry name" value="TOPRIM_DnaG_primases"/>
    <property type="match status" value="1"/>
</dbReference>
<evidence type="ECO:0000256" key="6">
    <source>
        <dbReference type="ARBA" id="ARBA00022723"/>
    </source>
</evidence>
<dbReference type="GO" id="GO:0016779">
    <property type="term" value="F:nucleotidyltransferase activity"/>
    <property type="evidence" value="ECO:0007669"/>
    <property type="project" value="UniProtKB-KW"/>
</dbReference>
<evidence type="ECO:0000256" key="10">
    <source>
        <dbReference type="ARBA" id="ARBA00023125"/>
    </source>
</evidence>
<comment type="similarity">
    <text evidence="12 13">Belongs to the DnaG primase family.</text>
</comment>
<dbReference type="InterPro" id="IPR006171">
    <property type="entry name" value="TOPRIM_dom"/>
</dbReference>
<dbReference type="Gene3D" id="3.90.580.10">
    <property type="entry name" value="Zinc finger, CHC2-type domain"/>
    <property type="match status" value="1"/>
</dbReference>
<evidence type="ECO:0000256" key="4">
    <source>
        <dbReference type="ARBA" id="ARBA00022695"/>
    </source>
</evidence>
<evidence type="ECO:0000256" key="2">
    <source>
        <dbReference type="ARBA" id="ARBA00022515"/>
    </source>
</evidence>
<keyword evidence="1 12" id="KW-0240">DNA-directed RNA polymerase</keyword>
<dbReference type="InterPro" id="IPR030846">
    <property type="entry name" value="DnaG_bac"/>
</dbReference>
<keyword evidence="6 12" id="KW-0479">Metal-binding</keyword>
<dbReference type="InterPro" id="IPR036977">
    <property type="entry name" value="DNA_primase_Znf_CHC2"/>
</dbReference>
<keyword evidence="3 12" id="KW-0808">Transferase</keyword>
<feature type="domain" description="Toprim" evidence="15">
    <location>
        <begin position="259"/>
        <end position="349"/>
    </location>
</feature>
<dbReference type="NCBIfam" id="TIGR01391">
    <property type="entry name" value="dnaG"/>
    <property type="match status" value="1"/>
</dbReference>
<keyword evidence="2 12" id="KW-0639">Primosome</keyword>
<keyword evidence="5 12" id="KW-0235">DNA replication</keyword>
<dbReference type="Gene3D" id="3.40.1360.10">
    <property type="match status" value="1"/>
</dbReference>
<dbReference type="SMART" id="SM00400">
    <property type="entry name" value="ZnF_CHCC"/>
    <property type="match status" value="1"/>
</dbReference>
<feature type="region of interest" description="Disordered" evidence="14">
    <location>
        <begin position="439"/>
        <end position="477"/>
    </location>
</feature>
<evidence type="ECO:0000313" key="16">
    <source>
        <dbReference type="EMBL" id="MDH6181115.1"/>
    </source>
</evidence>
<dbReference type="RefSeq" id="WP_322133437.1">
    <property type="nucleotide sequence ID" value="NZ_CP085036.1"/>
</dbReference>
<dbReference type="PANTHER" id="PTHR30313">
    <property type="entry name" value="DNA PRIMASE"/>
    <property type="match status" value="1"/>
</dbReference>
<dbReference type="InterPro" id="IPR050219">
    <property type="entry name" value="DnaG_primase"/>
</dbReference>
<comment type="cofactor">
    <cofactor evidence="12 13">
        <name>Zn(2+)</name>
        <dbReference type="ChEBI" id="CHEBI:29105"/>
    </cofactor>
    <text evidence="12 13">Binds 1 zinc ion per monomer.</text>
</comment>
<evidence type="ECO:0000256" key="8">
    <source>
        <dbReference type="ARBA" id="ARBA00022833"/>
    </source>
</evidence>
<evidence type="ECO:0000256" key="11">
    <source>
        <dbReference type="ARBA" id="ARBA00023163"/>
    </source>
</evidence>
<organism evidence="16 17">
    <name type="scientific">Antiquaquibacter oligotrophicus</name>
    <dbReference type="NCBI Taxonomy" id="2880260"/>
    <lineage>
        <taxon>Bacteria</taxon>
        <taxon>Bacillati</taxon>
        <taxon>Actinomycetota</taxon>
        <taxon>Actinomycetes</taxon>
        <taxon>Micrococcales</taxon>
        <taxon>Microbacteriaceae</taxon>
        <taxon>Antiquaquibacter</taxon>
    </lineage>
</organism>
<evidence type="ECO:0000256" key="3">
    <source>
        <dbReference type="ARBA" id="ARBA00022679"/>
    </source>
</evidence>
<comment type="subunit">
    <text evidence="12">Monomer. Interacts with DnaB.</text>
</comment>
<accession>A0ABT6KMA1</accession>
<evidence type="ECO:0000256" key="12">
    <source>
        <dbReference type="HAMAP-Rule" id="MF_00974"/>
    </source>
</evidence>
<dbReference type="Pfam" id="PF08275">
    <property type="entry name" value="DNAG_N"/>
    <property type="match status" value="1"/>
</dbReference>
<dbReference type="SMART" id="SM00493">
    <property type="entry name" value="TOPRIM"/>
    <property type="match status" value="1"/>
</dbReference>
<dbReference type="SUPFAM" id="SSF57783">
    <property type="entry name" value="Zinc beta-ribbon"/>
    <property type="match status" value="1"/>
</dbReference>
<evidence type="ECO:0000256" key="13">
    <source>
        <dbReference type="PIRNR" id="PIRNR002811"/>
    </source>
</evidence>
<gene>
    <name evidence="12" type="primary">dnaG</name>
    <name evidence="16" type="ORF">M2152_001297</name>
</gene>
<evidence type="ECO:0000259" key="15">
    <source>
        <dbReference type="PROSITE" id="PS50880"/>
    </source>
</evidence>
<evidence type="ECO:0000256" key="14">
    <source>
        <dbReference type="SAM" id="MobiDB-lite"/>
    </source>
</evidence>
<comment type="catalytic activity">
    <reaction evidence="12">
        <text>ssDNA + n NTP = ssDNA/pppN(pN)n-1 hybrid + (n-1) diphosphate.</text>
        <dbReference type="EC" id="2.7.7.101"/>
    </reaction>
</comment>
<comment type="function">
    <text evidence="12 13">RNA polymerase that catalyzes the synthesis of short RNA molecules used as primers for DNA polymerase during DNA replication.</text>
</comment>
<dbReference type="Pfam" id="PF01807">
    <property type="entry name" value="Zn_ribbon_DnaG"/>
    <property type="match status" value="1"/>
</dbReference>
<evidence type="ECO:0000313" key="17">
    <source>
        <dbReference type="Proteomes" id="UP001160142"/>
    </source>
</evidence>
<evidence type="ECO:0000256" key="5">
    <source>
        <dbReference type="ARBA" id="ARBA00022705"/>
    </source>
</evidence>
<name>A0ABT6KMA1_9MICO</name>
<keyword evidence="17" id="KW-1185">Reference proteome</keyword>
<dbReference type="PIRSF" id="PIRSF002811">
    <property type="entry name" value="DnaG"/>
    <property type="match status" value="1"/>
</dbReference>
<dbReference type="EC" id="2.7.7.101" evidence="12"/>
<evidence type="ECO:0000256" key="7">
    <source>
        <dbReference type="ARBA" id="ARBA00022771"/>
    </source>
</evidence>
<protein>
    <recommendedName>
        <fullName evidence="12 13">DNA primase</fullName>
        <ecNumber evidence="12">2.7.7.101</ecNumber>
    </recommendedName>
</protein>
<dbReference type="Gene3D" id="3.90.980.10">
    <property type="entry name" value="DNA primase, catalytic core, N-terminal domain"/>
    <property type="match status" value="1"/>
</dbReference>
<keyword evidence="9" id="KW-0460">Magnesium</keyword>
<comment type="caution">
    <text evidence="16">The sequence shown here is derived from an EMBL/GenBank/DDBJ whole genome shotgun (WGS) entry which is preliminary data.</text>
</comment>
<keyword evidence="11 12" id="KW-0804">Transcription</keyword>
<dbReference type="Pfam" id="PF10410">
    <property type="entry name" value="DnaB_bind"/>
    <property type="match status" value="1"/>
</dbReference>
<dbReference type="InterPro" id="IPR019475">
    <property type="entry name" value="DNA_primase_DnaB-bd"/>
</dbReference>
<evidence type="ECO:0000256" key="1">
    <source>
        <dbReference type="ARBA" id="ARBA00022478"/>
    </source>
</evidence>
<feature type="zinc finger region" description="CHC2-type" evidence="12">
    <location>
        <begin position="41"/>
        <end position="65"/>
    </location>
</feature>
<keyword evidence="10 12" id="KW-0238">DNA-binding</keyword>
<keyword evidence="4 12" id="KW-0548">Nucleotidyltransferase</keyword>
<dbReference type="Proteomes" id="UP001160142">
    <property type="component" value="Unassembled WGS sequence"/>
</dbReference>
<keyword evidence="8 12" id="KW-0862">Zinc</keyword>
<dbReference type="SUPFAM" id="SSF56731">
    <property type="entry name" value="DNA primase core"/>
    <property type="match status" value="1"/>
</dbReference>
<dbReference type="EMBL" id="JARXVQ010000001">
    <property type="protein sequence ID" value="MDH6181115.1"/>
    <property type="molecule type" value="Genomic_DNA"/>
</dbReference>
<evidence type="ECO:0000256" key="9">
    <source>
        <dbReference type="ARBA" id="ARBA00022842"/>
    </source>
</evidence>
<dbReference type="HAMAP" id="MF_00974">
    <property type="entry name" value="DNA_primase_DnaG"/>
    <property type="match status" value="1"/>
</dbReference>